<feature type="compositionally biased region" description="Low complexity" evidence="2">
    <location>
        <begin position="1156"/>
        <end position="1169"/>
    </location>
</feature>
<dbReference type="InterPro" id="IPR011989">
    <property type="entry name" value="ARM-like"/>
</dbReference>
<feature type="compositionally biased region" description="Polar residues" evidence="2">
    <location>
        <begin position="1136"/>
        <end position="1151"/>
    </location>
</feature>
<dbReference type="SMART" id="SM00498">
    <property type="entry name" value="FH2"/>
    <property type="match status" value="1"/>
</dbReference>
<dbReference type="Gene3D" id="1.20.58.2220">
    <property type="entry name" value="Formin, FH2 domain"/>
    <property type="match status" value="1"/>
</dbReference>
<evidence type="ECO:0000256" key="1">
    <source>
        <dbReference type="SAM" id="Coils"/>
    </source>
</evidence>
<organism evidence="4 5">
    <name type="scientific">Bursaphelenchus okinawaensis</name>
    <dbReference type="NCBI Taxonomy" id="465554"/>
    <lineage>
        <taxon>Eukaryota</taxon>
        <taxon>Metazoa</taxon>
        <taxon>Ecdysozoa</taxon>
        <taxon>Nematoda</taxon>
        <taxon>Chromadorea</taxon>
        <taxon>Rhabditida</taxon>
        <taxon>Tylenchina</taxon>
        <taxon>Tylenchomorpha</taxon>
        <taxon>Aphelenchoidea</taxon>
        <taxon>Aphelenchoididae</taxon>
        <taxon>Bursaphelenchus</taxon>
    </lineage>
</organism>
<dbReference type="Gene3D" id="1.25.10.10">
    <property type="entry name" value="Leucine-rich Repeat Variant"/>
    <property type="match status" value="1"/>
</dbReference>
<dbReference type="Pfam" id="PF02181">
    <property type="entry name" value="FH2"/>
    <property type="match status" value="1"/>
</dbReference>
<dbReference type="Proteomes" id="UP000783686">
    <property type="component" value="Unassembled WGS sequence"/>
</dbReference>
<dbReference type="InterPro" id="IPR016024">
    <property type="entry name" value="ARM-type_fold"/>
</dbReference>
<name>A0A811KHJ8_9BILA</name>
<evidence type="ECO:0000313" key="4">
    <source>
        <dbReference type="EMBL" id="CAD5214786.1"/>
    </source>
</evidence>
<feature type="domain" description="FH2" evidence="3">
    <location>
        <begin position="311"/>
        <end position="698"/>
    </location>
</feature>
<dbReference type="SUPFAM" id="SSF48371">
    <property type="entry name" value="ARM repeat"/>
    <property type="match status" value="1"/>
</dbReference>
<dbReference type="InterPro" id="IPR015425">
    <property type="entry name" value="FH2_Formin"/>
</dbReference>
<keyword evidence="5" id="KW-1185">Reference proteome</keyword>
<evidence type="ECO:0000313" key="5">
    <source>
        <dbReference type="Proteomes" id="UP000614601"/>
    </source>
</evidence>
<comment type="caution">
    <text evidence="4">The sequence shown here is derived from an EMBL/GenBank/DDBJ whole genome shotgun (WGS) entry which is preliminary data.</text>
</comment>
<proteinExistence type="predicted"/>
<feature type="compositionally biased region" description="Low complexity" evidence="2">
    <location>
        <begin position="1105"/>
        <end position="1128"/>
    </location>
</feature>
<dbReference type="PROSITE" id="PS51444">
    <property type="entry name" value="FH2"/>
    <property type="match status" value="1"/>
</dbReference>
<feature type="compositionally biased region" description="Basic and acidic residues" evidence="2">
    <location>
        <begin position="941"/>
        <end position="954"/>
    </location>
</feature>
<feature type="region of interest" description="Disordered" evidence="2">
    <location>
        <begin position="1105"/>
        <end position="1210"/>
    </location>
</feature>
<accession>A0A811KHJ8</accession>
<dbReference type="OrthoDB" id="26518at2759"/>
<feature type="region of interest" description="Disordered" evidence="2">
    <location>
        <begin position="681"/>
        <end position="734"/>
    </location>
</feature>
<evidence type="ECO:0000256" key="2">
    <source>
        <dbReference type="SAM" id="MobiDB-lite"/>
    </source>
</evidence>
<feature type="compositionally biased region" description="Polar residues" evidence="2">
    <location>
        <begin position="955"/>
        <end position="966"/>
    </location>
</feature>
<reference evidence="4" key="1">
    <citation type="submission" date="2020-09" db="EMBL/GenBank/DDBJ databases">
        <authorList>
            <person name="Kikuchi T."/>
        </authorList>
    </citation>
    <scope>NUCLEOTIDE SEQUENCE</scope>
    <source>
        <strain evidence="4">SH1</strain>
    </source>
</reference>
<feature type="compositionally biased region" description="Basic and acidic residues" evidence="2">
    <location>
        <begin position="1176"/>
        <end position="1186"/>
    </location>
</feature>
<keyword evidence="1" id="KW-0175">Coiled coil</keyword>
<feature type="coiled-coil region" evidence="1">
    <location>
        <begin position="585"/>
        <end position="641"/>
    </location>
</feature>
<gene>
    <name evidence="4" type="ORF">BOKJ2_LOCUS5767</name>
</gene>
<feature type="region of interest" description="Disordered" evidence="2">
    <location>
        <begin position="913"/>
        <end position="1014"/>
    </location>
</feature>
<dbReference type="SUPFAM" id="SSF101447">
    <property type="entry name" value="Formin homology 2 domain (FH2 domain)"/>
    <property type="match status" value="1"/>
</dbReference>
<sequence>MDDVIEAVLDNPDHNFTSFLFESDGPATIKLLSEIVSKRNGHNIVVQCLSIWQDFQQSEHSFSVILDELQHAVNVKSVENCVQLVNNLLEKAPDSIARIRVRHELEELEFGHHLKNVCQRFDSNILDKLVTNFFVLCSGVRKDNNNINVIPVIECRHTDADSGTFSSEDEDMSSHNDSVIKNPEIAEDLNSLLLSLDDHEQLKLLIKKIKNSNDAPNVLRTINENLNKPSTSALPPPPPPPPPGPPPAPQLNLPKPPPPPPLNVKKPGGPPPPPPPLNKAGGPGQPPVAPANGLFKPTQQKRVEIPAALKPKVLPAEGKKLRHLQWTKIPANGLQNESNIWLNMSTFGSDLVTKLNFKDLDQYFEVSEVTSELQQPKEEKEAKSNTVSLLNSKRSLSINVFLRAAKGVENLIEFFKKGNSEAIGIEQLKMLVPLLPTEEECQTLNNYTADKAQLGAAEQFLLQLMSVQYYKIRLDCMILKEEFAAFIANVQPDLELLIRAGSELKTSPHLKKVLYILLHMGNYLNHGAGVGNAVAFKLSSLWKIDELKAKKSDRTLLNVVAQEAHKLGIHLEGIKNVQEAAKVPFESLKSEMKGSSDRLNRLENQLTNKNDDFFNEFRLFLERSKEKVKKANVLLDDIEVTRKELAVYFCENEKTFSLEECFKIFANFLTKYKNAMNENLQREERQQRIHDKSSVLPPVPSIKSLPPSPPPARVTSPVVSRKPSIVTEQDRGRESFPLTPYQRRKSSMRRESVFENVGSNNDLSLFVDEALNARKSSRVSQSPVFNELKETPTEKSSEEVVMAIPQKIVEVRPQDVNESRTQKNFTSQQIGSFNSHYQDNTKPQHLVNTTPQTIVTSKPKDNIAVIKDKLINTPVKSEPSQTGMKVMSDKTPGNSVNRTMTGRKVTGVTTTSMVKPGTAVARNTPPSSNLSSKSSTSVTSRARENGEDKVKSSIDSKNSGTVNTARTVLRRVPIKEKEPEPISRGPMSRRSVTSKIRTRSSAVDPVATEKKELSTCPIKPSDIRANRLATSTAPSWARPTTASNSTKDMSKVYALKSETAKALVRPSDSTKTTTKSSFDASMNTARLSTSRPTTTSLKLALAAVSPKPSTMTSPKTSTTSTTLRPSSTAARVAAINSRTTAATPVRSTVTDRTGKSSTTSSASPVATKARSGMSASERRSLFKKTDSVSTASRPALIKTGSISEKPRWLG</sequence>
<feature type="region of interest" description="Disordered" evidence="2">
    <location>
        <begin position="875"/>
        <end position="900"/>
    </location>
</feature>
<dbReference type="PANTHER" id="PTHR46345">
    <property type="entry name" value="INVERTED FORMIN-2"/>
    <property type="match status" value="1"/>
</dbReference>
<evidence type="ECO:0000259" key="3">
    <source>
        <dbReference type="PROSITE" id="PS51444"/>
    </source>
</evidence>
<feature type="compositionally biased region" description="Polar residues" evidence="2">
    <location>
        <begin position="990"/>
        <end position="1001"/>
    </location>
</feature>
<dbReference type="InterPro" id="IPR042201">
    <property type="entry name" value="FH2_Formin_sf"/>
</dbReference>
<feature type="compositionally biased region" description="Basic and acidic residues" evidence="2">
    <location>
        <begin position="681"/>
        <end position="693"/>
    </location>
</feature>
<feature type="region of interest" description="Disordered" evidence="2">
    <location>
        <begin position="226"/>
        <end position="294"/>
    </location>
</feature>
<feature type="compositionally biased region" description="Pro residues" evidence="2">
    <location>
        <begin position="234"/>
        <end position="277"/>
    </location>
</feature>
<dbReference type="EMBL" id="CAJFDH010000003">
    <property type="protein sequence ID" value="CAD5214786.1"/>
    <property type="molecule type" value="Genomic_DNA"/>
</dbReference>
<dbReference type="Proteomes" id="UP000614601">
    <property type="component" value="Unassembled WGS sequence"/>
</dbReference>
<dbReference type="EMBL" id="CAJFCW020000003">
    <property type="protein sequence ID" value="CAG9103261.1"/>
    <property type="molecule type" value="Genomic_DNA"/>
</dbReference>
<feature type="compositionally biased region" description="Low complexity" evidence="2">
    <location>
        <begin position="927"/>
        <end position="940"/>
    </location>
</feature>
<protein>
    <recommendedName>
        <fullName evidence="3">FH2 domain-containing protein</fullName>
    </recommendedName>
</protein>
<feature type="compositionally biased region" description="Polar residues" evidence="2">
    <location>
        <begin position="891"/>
        <end position="900"/>
    </location>
</feature>
<dbReference type="AlphaFoldDB" id="A0A811KHJ8"/>
<dbReference type="PANTHER" id="PTHR46345:SF8">
    <property type="entry name" value="FORMIN 3, ISOFORM B"/>
    <property type="match status" value="1"/>
</dbReference>